<dbReference type="InterPro" id="IPR052718">
    <property type="entry name" value="NmrA-type_oxidoreductase"/>
</dbReference>
<dbReference type="Proteomes" id="UP000315112">
    <property type="component" value="Unassembled WGS sequence"/>
</dbReference>
<dbReference type="Proteomes" id="UP000437862">
    <property type="component" value="Chromosome"/>
</dbReference>
<dbReference type="InterPro" id="IPR016040">
    <property type="entry name" value="NAD(P)-bd_dom"/>
</dbReference>
<evidence type="ECO:0000313" key="5">
    <source>
        <dbReference type="Proteomes" id="UP000437862"/>
    </source>
</evidence>
<keyword evidence="5" id="KW-1185">Reference proteome</keyword>
<accession>A0A562PZ76</accession>
<proteinExistence type="predicted"/>
<reference evidence="3" key="2">
    <citation type="submission" date="2019-07" db="EMBL/GenBank/DDBJ databases">
        <authorList>
            <person name="Whitman W."/>
            <person name="Huntemann M."/>
            <person name="Clum A."/>
            <person name="Pillay M."/>
            <person name="Palaniappan K."/>
            <person name="Varghese N."/>
            <person name="Mikhailova N."/>
            <person name="Stamatis D."/>
            <person name="Reddy T."/>
            <person name="Daum C."/>
            <person name="Shapiro N."/>
            <person name="Ivanova N."/>
            <person name="Kyrpides N."/>
            <person name="Woyke T."/>
        </authorList>
    </citation>
    <scope>NUCLEOTIDE SEQUENCE</scope>
    <source>
        <strain evidence="3">CGMCC 1.10685</strain>
    </source>
</reference>
<dbReference type="EMBL" id="VLKW01000002">
    <property type="protein sequence ID" value="TWI49719.1"/>
    <property type="molecule type" value="Genomic_DNA"/>
</dbReference>
<evidence type="ECO:0000313" key="2">
    <source>
        <dbReference type="EMBL" id="QGZ38705.1"/>
    </source>
</evidence>
<reference evidence="2 5" key="3">
    <citation type="submission" date="2019-12" db="EMBL/GenBank/DDBJ databases">
        <title>Draft Genome Sequences of Six Type Strains of the Genus Massilia.</title>
        <authorList>
            <person name="Miess H."/>
            <person name="Frediansyah A."/>
            <person name="Goeker M."/>
            <person name="Gross H."/>
        </authorList>
    </citation>
    <scope>NUCLEOTIDE SEQUENCE [LARGE SCALE GENOMIC DNA]</scope>
    <source>
        <strain evidence="2 5">DSM 26639</strain>
    </source>
</reference>
<dbReference type="SUPFAM" id="SSF51735">
    <property type="entry name" value="NAD(P)-binding Rossmann-fold domains"/>
    <property type="match status" value="1"/>
</dbReference>
<dbReference type="RefSeq" id="WP_145873390.1">
    <property type="nucleotide sequence ID" value="NZ_CP046904.1"/>
</dbReference>
<organism evidence="3 4">
    <name type="scientific">Pseudoduganella flava</name>
    <dbReference type="NCBI Taxonomy" id="871742"/>
    <lineage>
        <taxon>Bacteria</taxon>
        <taxon>Pseudomonadati</taxon>
        <taxon>Pseudomonadota</taxon>
        <taxon>Betaproteobacteria</taxon>
        <taxon>Burkholderiales</taxon>
        <taxon>Oxalobacteraceae</taxon>
        <taxon>Telluria group</taxon>
        <taxon>Pseudoduganella</taxon>
    </lineage>
</organism>
<reference evidence="3 4" key="1">
    <citation type="journal article" date="2015" name="Stand. Genomic Sci.">
        <title>Genomic Encyclopedia of Bacterial and Archaeal Type Strains, Phase III: the genomes of soil and plant-associated and newly described type strains.</title>
        <authorList>
            <person name="Whitman W.B."/>
            <person name="Woyke T."/>
            <person name="Klenk H.P."/>
            <person name="Zhou Y."/>
            <person name="Lilburn T.G."/>
            <person name="Beck B.J."/>
            <person name="De Vos P."/>
            <person name="Vandamme P."/>
            <person name="Eisen J.A."/>
            <person name="Garrity G."/>
            <person name="Hugenholtz P."/>
            <person name="Kyrpides N.C."/>
        </authorList>
    </citation>
    <scope>NUCLEOTIDE SEQUENCE [LARGE SCALE GENOMIC DNA]</scope>
    <source>
        <strain evidence="3 4">CGMCC 1.10685</strain>
    </source>
</reference>
<feature type="domain" description="NAD(P)-binding" evidence="1">
    <location>
        <begin position="10"/>
        <end position="188"/>
    </location>
</feature>
<dbReference type="Pfam" id="PF13460">
    <property type="entry name" value="NAD_binding_10"/>
    <property type="match status" value="1"/>
</dbReference>
<evidence type="ECO:0000259" key="1">
    <source>
        <dbReference type="Pfam" id="PF13460"/>
    </source>
</evidence>
<dbReference type="OrthoDB" id="5510591at2"/>
<dbReference type="InterPro" id="IPR036291">
    <property type="entry name" value="NAD(P)-bd_dom_sf"/>
</dbReference>
<evidence type="ECO:0000313" key="3">
    <source>
        <dbReference type="EMBL" id="TWI49719.1"/>
    </source>
</evidence>
<dbReference type="PANTHER" id="PTHR47129:SF1">
    <property type="entry name" value="NMRA-LIKE DOMAIN-CONTAINING PROTEIN"/>
    <property type="match status" value="1"/>
</dbReference>
<name>A0A562PZ76_9BURK</name>
<dbReference type="Gene3D" id="3.90.25.10">
    <property type="entry name" value="UDP-galactose 4-epimerase, domain 1"/>
    <property type="match status" value="1"/>
</dbReference>
<sequence>MTSIHLLVTGASGQLGQLVLQHLARLAPGGHTVIAASRTPERCAAPFAIARHADFDDATTLDAAFDGVHRMLLISTALDNVGPRRIAQHRNAIDAAMRAGVEHIVYTSLLHPDASPLGAVAEDHAQTEALLRASGIAHTVLRNGFYMDPLCQTIAAALPSGVLVSANRTGRVSYIARDDCARAAACALLAPAGTRTLDIAGPEALDGADIARIAAAACSRPLTFQGVSTAERVDGLVSEGTPPQLARMIAHVETALESGVMAAAPGSYTMLTGQAPRSLQSLLPSPSM</sequence>
<evidence type="ECO:0000313" key="4">
    <source>
        <dbReference type="Proteomes" id="UP000315112"/>
    </source>
</evidence>
<dbReference type="EMBL" id="CP046904">
    <property type="protein sequence ID" value="QGZ38705.1"/>
    <property type="molecule type" value="Genomic_DNA"/>
</dbReference>
<dbReference type="Gene3D" id="3.40.50.720">
    <property type="entry name" value="NAD(P)-binding Rossmann-like Domain"/>
    <property type="match status" value="1"/>
</dbReference>
<dbReference type="PANTHER" id="PTHR47129">
    <property type="entry name" value="QUINONE OXIDOREDUCTASE 2"/>
    <property type="match status" value="1"/>
</dbReference>
<dbReference type="AlphaFoldDB" id="A0A562PZ76"/>
<gene>
    <name evidence="2" type="ORF">GO485_06315</name>
    <name evidence="3" type="ORF">IP92_00938</name>
</gene>
<protein>
    <submittedName>
        <fullName evidence="3">NAD(P)H dehydrogenase (Quinone)</fullName>
    </submittedName>
    <submittedName>
        <fullName evidence="2">NAD(P)H-binding protein</fullName>
    </submittedName>
</protein>